<dbReference type="Pfam" id="PF14364">
    <property type="entry name" value="DUF4408"/>
    <property type="match status" value="1"/>
</dbReference>
<dbReference type="InterPro" id="IPR025520">
    <property type="entry name" value="DUF4408"/>
</dbReference>
<proteinExistence type="predicted"/>
<name>A0AAV8SRJ7_9ROSI</name>
<keyword evidence="2" id="KW-0812">Transmembrane</keyword>
<organism evidence="4 5">
    <name type="scientific">Erythroxylum novogranatense</name>
    <dbReference type="NCBI Taxonomy" id="1862640"/>
    <lineage>
        <taxon>Eukaryota</taxon>
        <taxon>Viridiplantae</taxon>
        <taxon>Streptophyta</taxon>
        <taxon>Embryophyta</taxon>
        <taxon>Tracheophyta</taxon>
        <taxon>Spermatophyta</taxon>
        <taxon>Magnoliopsida</taxon>
        <taxon>eudicotyledons</taxon>
        <taxon>Gunneridae</taxon>
        <taxon>Pentapetalae</taxon>
        <taxon>rosids</taxon>
        <taxon>fabids</taxon>
        <taxon>Malpighiales</taxon>
        <taxon>Erythroxylaceae</taxon>
        <taxon>Erythroxylum</taxon>
    </lineage>
</organism>
<keyword evidence="2" id="KW-1133">Transmembrane helix</keyword>
<dbReference type="PANTHER" id="PTHR33098">
    <property type="entry name" value="COTTON FIBER (DUF761)"/>
    <property type="match status" value="1"/>
</dbReference>
<evidence type="ECO:0000313" key="4">
    <source>
        <dbReference type="EMBL" id="KAJ8754688.1"/>
    </source>
</evidence>
<feature type="transmembrane region" description="Helical" evidence="2">
    <location>
        <begin position="12"/>
        <end position="31"/>
    </location>
</feature>
<dbReference type="AlphaFoldDB" id="A0AAV8SRJ7"/>
<feature type="transmembrane region" description="Helical" evidence="2">
    <location>
        <begin position="61"/>
        <end position="79"/>
    </location>
</feature>
<evidence type="ECO:0000256" key="2">
    <source>
        <dbReference type="SAM" id="Phobius"/>
    </source>
</evidence>
<comment type="caution">
    <text evidence="4">The sequence shown here is derived from an EMBL/GenBank/DDBJ whole genome shotgun (WGS) entry which is preliminary data.</text>
</comment>
<protein>
    <recommendedName>
        <fullName evidence="3">DUF4408 domain-containing protein</fullName>
    </recommendedName>
</protein>
<feature type="domain" description="DUF4408" evidence="3">
    <location>
        <begin position="47"/>
        <end position="79"/>
    </location>
</feature>
<accession>A0AAV8SRJ7</accession>
<evidence type="ECO:0000256" key="1">
    <source>
        <dbReference type="SAM" id="MobiDB-lite"/>
    </source>
</evidence>
<feature type="region of interest" description="Disordered" evidence="1">
    <location>
        <begin position="239"/>
        <end position="291"/>
    </location>
</feature>
<keyword evidence="2" id="KW-0472">Membrane</keyword>
<evidence type="ECO:0000259" key="3">
    <source>
        <dbReference type="Pfam" id="PF14364"/>
    </source>
</evidence>
<keyword evidence="5" id="KW-1185">Reference proteome</keyword>
<reference evidence="4 5" key="1">
    <citation type="submission" date="2021-09" db="EMBL/GenBank/DDBJ databases">
        <title>Genomic insights and catalytic innovation underlie evolution of tropane alkaloids biosynthesis.</title>
        <authorList>
            <person name="Wang Y.-J."/>
            <person name="Tian T."/>
            <person name="Huang J.-P."/>
            <person name="Huang S.-X."/>
        </authorList>
    </citation>
    <scope>NUCLEOTIDE SEQUENCE [LARGE SCALE GENOMIC DNA]</scope>
    <source>
        <strain evidence="4">KIB-2018</strain>
        <tissue evidence="4">Leaf</tissue>
    </source>
</reference>
<evidence type="ECO:0000313" key="5">
    <source>
        <dbReference type="Proteomes" id="UP001159364"/>
    </source>
</evidence>
<dbReference type="PANTHER" id="PTHR33098:SF117">
    <property type="entry name" value="COTTON FIBER (DUF761)"/>
    <property type="match status" value="1"/>
</dbReference>
<dbReference type="EMBL" id="JAIWQS010000009">
    <property type="protein sequence ID" value="KAJ8754688.1"/>
    <property type="molecule type" value="Genomic_DNA"/>
</dbReference>
<dbReference type="Pfam" id="PF05553">
    <property type="entry name" value="DUF761"/>
    <property type="match status" value="1"/>
</dbReference>
<sequence>MAFPAWSYGRLVLSVKVVLISTGLLSAAVILKHFVPSVTELAASDLPVVYSSILSWLRPPYLYFVINFIIISIVASSKLQHQKTDQPFTTVVVTSANVKSFDYDVPAKYVEDGYSYGSDMEEVAAKAVVEERVFIAEDMTVLDGGELVSNRMAGAPQRSDSMEFSADKEDTSKPLISARFGRRKAITEGGKTSTLGLGVSKPRKHDTMESTWKTITDGRSMPLTRHLKKSDTWNTLLGHEDANVLPPPPLAASQMKKSETFSENKSSSKNKKLINQRQQGPGTLRRESSLSQDELNRRVEAFINKFNEEMRLQRQESLNQFHEMIRRGA</sequence>
<dbReference type="Proteomes" id="UP001159364">
    <property type="component" value="Linkage Group LG09"/>
</dbReference>
<dbReference type="InterPro" id="IPR008480">
    <property type="entry name" value="DUF761_pln"/>
</dbReference>
<gene>
    <name evidence="4" type="ORF">K2173_010779</name>
</gene>